<dbReference type="OrthoDB" id="3361956at2759"/>
<evidence type="ECO:0000313" key="3">
    <source>
        <dbReference type="Proteomes" id="UP000298327"/>
    </source>
</evidence>
<keyword evidence="3" id="KW-1185">Reference proteome</keyword>
<feature type="region of interest" description="Disordered" evidence="1">
    <location>
        <begin position="138"/>
        <end position="171"/>
    </location>
</feature>
<feature type="region of interest" description="Disordered" evidence="1">
    <location>
        <begin position="1"/>
        <end position="75"/>
    </location>
</feature>
<comment type="caution">
    <text evidence="2">The sequence shown here is derived from an EMBL/GenBank/DDBJ whole genome shotgun (WGS) entry which is preliminary data.</text>
</comment>
<name>A0A4Y9XTF7_9AGAM</name>
<dbReference type="STRING" id="205917.A0A4Y9XTF7"/>
<dbReference type="Proteomes" id="UP000298327">
    <property type="component" value="Unassembled WGS sequence"/>
</dbReference>
<gene>
    <name evidence="2" type="ORF">EVG20_g10163</name>
</gene>
<reference evidence="2 3" key="1">
    <citation type="submission" date="2019-02" db="EMBL/GenBank/DDBJ databases">
        <title>Genome sequencing of the rare red list fungi Dentipellis fragilis.</title>
        <authorList>
            <person name="Buettner E."/>
            <person name="Kellner H."/>
        </authorList>
    </citation>
    <scope>NUCLEOTIDE SEQUENCE [LARGE SCALE GENOMIC DNA]</scope>
    <source>
        <strain evidence="2 3">DSM 105465</strain>
    </source>
</reference>
<evidence type="ECO:0000313" key="2">
    <source>
        <dbReference type="EMBL" id="TFY53335.1"/>
    </source>
</evidence>
<accession>A0A4Y9XTF7</accession>
<evidence type="ECO:0000256" key="1">
    <source>
        <dbReference type="SAM" id="MobiDB-lite"/>
    </source>
</evidence>
<organism evidence="2 3">
    <name type="scientific">Dentipellis fragilis</name>
    <dbReference type="NCBI Taxonomy" id="205917"/>
    <lineage>
        <taxon>Eukaryota</taxon>
        <taxon>Fungi</taxon>
        <taxon>Dikarya</taxon>
        <taxon>Basidiomycota</taxon>
        <taxon>Agaricomycotina</taxon>
        <taxon>Agaricomycetes</taxon>
        <taxon>Russulales</taxon>
        <taxon>Hericiaceae</taxon>
        <taxon>Dentipellis</taxon>
    </lineage>
</organism>
<proteinExistence type="predicted"/>
<sequence>MAPPTTASAQPSAPAQPPAPRPRGQPRRKQNDDAAYAGPSSAGAKRLAAESVDGDGRAKRKRVDALLPPTSMHTHAHTVRVDGETKPPMVDFSTLPSDALHRYLIHYELMPQVFPSPLTVHDPSPPSMLLQLYRSTLHAPSPPRAVTPANRPRRESREQSRRRSSRALEETQVRTPILADVREVDGMLATIAQRHFEEHVVKEVDTLALFMCAVKAKEHLPG</sequence>
<dbReference type="AlphaFoldDB" id="A0A4Y9XTF7"/>
<dbReference type="EMBL" id="SEOQ01001168">
    <property type="protein sequence ID" value="TFY53335.1"/>
    <property type="molecule type" value="Genomic_DNA"/>
</dbReference>
<evidence type="ECO:0008006" key="4">
    <source>
        <dbReference type="Google" id="ProtNLM"/>
    </source>
</evidence>
<protein>
    <recommendedName>
        <fullName evidence="4">Histone deacetylase complex subunit SAP30 Sin3 binding domain-containing protein</fullName>
    </recommendedName>
</protein>
<feature type="compositionally biased region" description="Low complexity" evidence="1">
    <location>
        <begin position="1"/>
        <end position="13"/>
    </location>
</feature>
<feature type="compositionally biased region" description="Basic and acidic residues" evidence="1">
    <location>
        <begin position="152"/>
        <end position="171"/>
    </location>
</feature>
<feature type="compositionally biased region" description="Pro residues" evidence="1">
    <location>
        <begin position="14"/>
        <end position="23"/>
    </location>
</feature>